<proteinExistence type="predicted"/>
<dbReference type="Proteomes" id="UP000053593">
    <property type="component" value="Unassembled WGS sequence"/>
</dbReference>
<feature type="region of interest" description="Disordered" evidence="1">
    <location>
        <begin position="229"/>
        <end position="252"/>
    </location>
</feature>
<evidence type="ECO:0000313" key="4">
    <source>
        <dbReference type="Proteomes" id="UP000053593"/>
    </source>
</evidence>
<reference evidence="3 4" key="1">
    <citation type="submission" date="2014-04" db="EMBL/GenBank/DDBJ databases">
        <title>Evolutionary Origins and Diversification of the Mycorrhizal Mutualists.</title>
        <authorList>
            <consortium name="DOE Joint Genome Institute"/>
            <consortium name="Mycorrhizal Genomics Consortium"/>
            <person name="Kohler A."/>
            <person name="Kuo A."/>
            <person name="Nagy L.G."/>
            <person name="Floudas D."/>
            <person name="Copeland A."/>
            <person name="Barry K.W."/>
            <person name="Cichocki N."/>
            <person name="Veneault-Fourrey C."/>
            <person name="LaButti K."/>
            <person name="Lindquist E.A."/>
            <person name="Lipzen A."/>
            <person name="Lundell T."/>
            <person name="Morin E."/>
            <person name="Murat C."/>
            <person name="Riley R."/>
            <person name="Ohm R."/>
            <person name="Sun H."/>
            <person name="Tunlid A."/>
            <person name="Henrissat B."/>
            <person name="Grigoriev I.V."/>
            <person name="Hibbett D.S."/>
            <person name="Martin F."/>
        </authorList>
    </citation>
    <scope>NUCLEOTIDE SEQUENCE [LARGE SCALE GENOMIC DNA]</scope>
    <source>
        <strain evidence="3 4">FD-317 M1</strain>
    </source>
</reference>
<dbReference type="HOGENOM" id="CLU_713820_0_0_1"/>
<feature type="region of interest" description="Disordered" evidence="1">
    <location>
        <begin position="272"/>
        <end position="293"/>
    </location>
</feature>
<protein>
    <submittedName>
        <fullName evidence="3">Uncharacterized protein</fullName>
    </submittedName>
</protein>
<gene>
    <name evidence="3" type="ORF">GYMLUDRAFT_246255</name>
</gene>
<keyword evidence="4" id="KW-1185">Reference proteome</keyword>
<keyword evidence="2" id="KW-1133">Transmembrane helix</keyword>
<sequence length="387" mass="43813">MGTINIVGKSEESYKKTHDYEMRPLVVFLFVVANAAHCFTLAPLREVIMRRTTIYAPNVLQLRRARRGRNVTEELVQKMRNSRYESDSEWDDSEDSLEVSEDTLDLLRSRAPTVRTLFPEAWHSKHLKNNVGVQPEQHSKGKDDSAVFDCSPACSPRRHIDSAAIDELPVVLYEDSGVSALVQEDDDTWGSEPGEAMTHDQSCECFNCARERLRREQWQFPYEQYDPSDFIDEEQERERRREAAASQARKVAEVKPTEVKVRENPNIEAISKVFSRPHSGKQSETTLSPRSYKPSPLRQRVFFRPSEVNAMKDLPRIFSSPKSLEPVVAASVFSTAPEISVLLRPSETTETVVTLAPISAFSSSPRAGEYRVATPVVYGPHVLSDSP</sequence>
<feature type="compositionally biased region" description="Polar residues" evidence="1">
    <location>
        <begin position="280"/>
        <end position="289"/>
    </location>
</feature>
<evidence type="ECO:0000256" key="1">
    <source>
        <dbReference type="SAM" id="MobiDB-lite"/>
    </source>
</evidence>
<evidence type="ECO:0000256" key="2">
    <source>
        <dbReference type="SAM" id="Phobius"/>
    </source>
</evidence>
<evidence type="ECO:0000313" key="3">
    <source>
        <dbReference type="EMBL" id="KIK58219.1"/>
    </source>
</evidence>
<dbReference type="EMBL" id="KN834786">
    <property type="protein sequence ID" value="KIK58219.1"/>
    <property type="molecule type" value="Genomic_DNA"/>
</dbReference>
<dbReference type="AlphaFoldDB" id="A0A0D0C6S1"/>
<organism evidence="3 4">
    <name type="scientific">Collybiopsis luxurians FD-317 M1</name>
    <dbReference type="NCBI Taxonomy" id="944289"/>
    <lineage>
        <taxon>Eukaryota</taxon>
        <taxon>Fungi</taxon>
        <taxon>Dikarya</taxon>
        <taxon>Basidiomycota</taxon>
        <taxon>Agaricomycotina</taxon>
        <taxon>Agaricomycetes</taxon>
        <taxon>Agaricomycetidae</taxon>
        <taxon>Agaricales</taxon>
        <taxon>Marasmiineae</taxon>
        <taxon>Omphalotaceae</taxon>
        <taxon>Collybiopsis</taxon>
        <taxon>Collybiopsis luxurians</taxon>
    </lineage>
</organism>
<keyword evidence="2" id="KW-0812">Transmembrane</keyword>
<keyword evidence="2" id="KW-0472">Membrane</keyword>
<accession>A0A0D0C6S1</accession>
<feature type="transmembrane region" description="Helical" evidence="2">
    <location>
        <begin position="25"/>
        <end position="44"/>
    </location>
</feature>
<name>A0A0D0C6S1_9AGAR</name>